<gene>
    <name evidence="8" type="ORF">D7D52_14865</name>
</gene>
<dbReference type="Pfam" id="PF00005">
    <property type="entry name" value="ABC_tran"/>
    <property type="match status" value="1"/>
</dbReference>
<evidence type="ECO:0000313" key="8">
    <source>
        <dbReference type="EMBL" id="AYF79049.1"/>
    </source>
</evidence>
<feature type="domain" description="ABC transporter" evidence="7">
    <location>
        <begin position="21"/>
        <end position="236"/>
    </location>
</feature>
<dbReference type="PROSITE" id="PS00211">
    <property type="entry name" value="ABC_TRANSPORTER_1"/>
    <property type="match status" value="1"/>
</dbReference>
<keyword evidence="6" id="KW-0472">Membrane</keyword>
<evidence type="ECO:0000256" key="6">
    <source>
        <dbReference type="ARBA" id="ARBA00023136"/>
    </source>
</evidence>
<organism evidence="8 9">
    <name type="scientific">Nocardia yunnanensis</name>
    <dbReference type="NCBI Taxonomy" id="2382165"/>
    <lineage>
        <taxon>Bacteria</taxon>
        <taxon>Bacillati</taxon>
        <taxon>Actinomycetota</taxon>
        <taxon>Actinomycetes</taxon>
        <taxon>Mycobacteriales</taxon>
        <taxon>Nocardiaceae</taxon>
        <taxon>Nocardia</taxon>
    </lineage>
</organism>
<reference evidence="8 9" key="1">
    <citation type="submission" date="2018-09" db="EMBL/GenBank/DDBJ databases">
        <title>Nocardia yunnanensis sp. nov., an actinomycete isolated from a soil sample.</title>
        <authorList>
            <person name="Zhang J."/>
        </authorList>
    </citation>
    <scope>NUCLEOTIDE SEQUENCE [LARGE SCALE GENOMIC DNA]</scope>
    <source>
        <strain evidence="8 9">CFHS0054</strain>
    </source>
</reference>
<evidence type="ECO:0000313" key="9">
    <source>
        <dbReference type="Proteomes" id="UP000267164"/>
    </source>
</evidence>
<dbReference type="InterPro" id="IPR050166">
    <property type="entry name" value="ABC_transporter_ATP-bind"/>
</dbReference>
<name>A0A386ZQP2_9NOCA</name>
<dbReference type="InterPro" id="IPR027417">
    <property type="entry name" value="P-loop_NTPase"/>
</dbReference>
<protein>
    <submittedName>
        <fullName evidence="8">ABC transporter ATP-binding protein</fullName>
    </submittedName>
</protein>
<evidence type="ECO:0000256" key="5">
    <source>
        <dbReference type="ARBA" id="ARBA00022967"/>
    </source>
</evidence>
<evidence type="ECO:0000256" key="2">
    <source>
        <dbReference type="ARBA" id="ARBA00022475"/>
    </source>
</evidence>
<proteinExistence type="predicted"/>
<dbReference type="Gene3D" id="3.40.50.300">
    <property type="entry name" value="P-loop containing nucleotide triphosphate hydrolases"/>
    <property type="match status" value="1"/>
</dbReference>
<dbReference type="RefSeq" id="WP_120744127.1">
    <property type="nucleotide sequence ID" value="NZ_CP032568.1"/>
</dbReference>
<dbReference type="Proteomes" id="UP000267164">
    <property type="component" value="Chromosome"/>
</dbReference>
<evidence type="ECO:0000256" key="1">
    <source>
        <dbReference type="ARBA" id="ARBA00022448"/>
    </source>
</evidence>
<dbReference type="PROSITE" id="PS50893">
    <property type="entry name" value="ABC_TRANSPORTER_2"/>
    <property type="match status" value="1"/>
</dbReference>
<dbReference type="KEGG" id="nyu:D7D52_14865"/>
<sequence length="251" mass="26777">MNAEVLTRHDDSIDTANPAAIRLAGLTRTFGARAVLDDIDLRVRRGEFLALLGASGSGKTTLLRILAGLDRPDVGTVLVPPARTVVFQEPRLIPSQRVLGNVTIGLRRGAATRATAQAALAEVGLAGHARSWPATLSGGEAQRVALARALVREPELLLLDEPFAALDALTRLKMQDLVADLCARHRPAVLLVTHDVDEAIRLADRVAVLRDGKLVTDETVTVARPRDPGDADFVALRRRLLADLGVSGARA</sequence>
<dbReference type="GO" id="GO:0016887">
    <property type="term" value="F:ATP hydrolysis activity"/>
    <property type="evidence" value="ECO:0007669"/>
    <property type="project" value="InterPro"/>
</dbReference>
<dbReference type="InterPro" id="IPR003439">
    <property type="entry name" value="ABC_transporter-like_ATP-bd"/>
</dbReference>
<dbReference type="PANTHER" id="PTHR42788:SF17">
    <property type="entry name" value="ALIPHATIC SULFONATES IMPORT ATP-BINDING PROTEIN SSUB"/>
    <property type="match status" value="1"/>
</dbReference>
<evidence type="ECO:0000259" key="7">
    <source>
        <dbReference type="PROSITE" id="PS50893"/>
    </source>
</evidence>
<keyword evidence="1" id="KW-0813">Transport</keyword>
<keyword evidence="5" id="KW-1278">Translocase</keyword>
<dbReference type="AlphaFoldDB" id="A0A386ZQP2"/>
<dbReference type="PANTHER" id="PTHR42788">
    <property type="entry name" value="TAURINE IMPORT ATP-BINDING PROTEIN-RELATED"/>
    <property type="match status" value="1"/>
</dbReference>
<dbReference type="GO" id="GO:0005524">
    <property type="term" value="F:ATP binding"/>
    <property type="evidence" value="ECO:0007669"/>
    <property type="project" value="UniProtKB-KW"/>
</dbReference>
<dbReference type="EMBL" id="CP032568">
    <property type="protein sequence ID" value="AYF79049.1"/>
    <property type="molecule type" value="Genomic_DNA"/>
</dbReference>
<dbReference type="SUPFAM" id="SSF52540">
    <property type="entry name" value="P-loop containing nucleoside triphosphate hydrolases"/>
    <property type="match status" value="1"/>
</dbReference>
<evidence type="ECO:0000256" key="3">
    <source>
        <dbReference type="ARBA" id="ARBA00022741"/>
    </source>
</evidence>
<keyword evidence="3" id="KW-0547">Nucleotide-binding</keyword>
<accession>A0A386ZQP2</accession>
<keyword evidence="9" id="KW-1185">Reference proteome</keyword>
<keyword evidence="4 8" id="KW-0067">ATP-binding</keyword>
<dbReference type="InterPro" id="IPR017871">
    <property type="entry name" value="ABC_transporter-like_CS"/>
</dbReference>
<evidence type="ECO:0000256" key="4">
    <source>
        <dbReference type="ARBA" id="ARBA00022840"/>
    </source>
</evidence>
<dbReference type="InterPro" id="IPR003593">
    <property type="entry name" value="AAA+_ATPase"/>
</dbReference>
<dbReference type="SMART" id="SM00382">
    <property type="entry name" value="AAA"/>
    <property type="match status" value="1"/>
</dbReference>
<keyword evidence="2" id="KW-1003">Cell membrane</keyword>
<dbReference type="OrthoDB" id="8773773at2"/>